<proteinExistence type="predicted"/>
<feature type="region of interest" description="Disordered" evidence="5">
    <location>
        <begin position="704"/>
        <end position="735"/>
    </location>
</feature>
<comment type="caution">
    <text evidence="7">The sequence shown here is derived from an EMBL/GenBank/DDBJ whole genome shotgun (WGS) entry which is preliminary data.</text>
</comment>
<name>A0AAV9Z355_9AGAR</name>
<dbReference type="Proteomes" id="UP001362999">
    <property type="component" value="Unassembled WGS sequence"/>
</dbReference>
<dbReference type="AlphaFoldDB" id="A0AAV9Z355"/>
<dbReference type="InterPro" id="IPR002893">
    <property type="entry name" value="Znf_MYND"/>
</dbReference>
<evidence type="ECO:0000256" key="5">
    <source>
        <dbReference type="SAM" id="MobiDB-lite"/>
    </source>
</evidence>
<keyword evidence="8" id="KW-1185">Reference proteome</keyword>
<dbReference type="GO" id="GO:0008270">
    <property type="term" value="F:zinc ion binding"/>
    <property type="evidence" value="ECO:0007669"/>
    <property type="project" value="UniProtKB-KW"/>
</dbReference>
<feature type="domain" description="MYND-type" evidence="6">
    <location>
        <begin position="455"/>
        <end position="498"/>
    </location>
</feature>
<dbReference type="EMBL" id="JAWWNJ010000231">
    <property type="protein sequence ID" value="KAK6969190.1"/>
    <property type="molecule type" value="Genomic_DNA"/>
</dbReference>
<protein>
    <recommendedName>
        <fullName evidence="6">MYND-type domain-containing protein</fullName>
    </recommendedName>
</protein>
<dbReference type="Gene3D" id="6.10.140.2220">
    <property type="match status" value="1"/>
</dbReference>
<evidence type="ECO:0000256" key="2">
    <source>
        <dbReference type="ARBA" id="ARBA00022771"/>
    </source>
</evidence>
<organism evidence="7 8">
    <name type="scientific">Favolaschia claudopus</name>
    <dbReference type="NCBI Taxonomy" id="2862362"/>
    <lineage>
        <taxon>Eukaryota</taxon>
        <taxon>Fungi</taxon>
        <taxon>Dikarya</taxon>
        <taxon>Basidiomycota</taxon>
        <taxon>Agaricomycotina</taxon>
        <taxon>Agaricomycetes</taxon>
        <taxon>Agaricomycetidae</taxon>
        <taxon>Agaricales</taxon>
        <taxon>Marasmiineae</taxon>
        <taxon>Mycenaceae</taxon>
        <taxon>Favolaschia</taxon>
    </lineage>
</organism>
<evidence type="ECO:0000256" key="3">
    <source>
        <dbReference type="ARBA" id="ARBA00022833"/>
    </source>
</evidence>
<dbReference type="PROSITE" id="PS50865">
    <property type="entry name" value="ZF_MYND_2"/>
    <property type="match status" value="1"/>
</dbReference>
<keyword evidence="1" id="KW-0479">Metal-binding</keyword>
<sequence>MPGASLLTARELANIPLSLRPVAKAIADTSKPLETIATLLLDLSRRLHTRNYNGTLGSNFMPLVSALLDPARLPPESSDSPSSSTIFRDELLCASRAIFLFTCTPTTMRSHISTLWPRIWPWLQLMDNHDCFPAECEIACGRCLMLAAFEPLVQLPRSSAVKTLFMTPGFATFLVQMWKRILCCWTEDSAKRSSRGRANRSLSPPMLLTPFLRCCFEFPDILDELVEGAGGMDELAALIFQHIQLIHREGEVLLADEANMNLAVFGECVESMDVAKNFVDYLGHSTPSAWVALVGAGYFGFAADMFTSFATSTTNHPPRSVLAAQWQYLQHIIHLLPHVDSKRLVTAVECGFVLACRICGNNVFVNGIQTVEEFAPLDLVLGFVAQAACDYRSLCDMAHRLSLSMSVELNESPGNPDAPAIWTGWHEFKTLIQSRLQLVEEFNSKDFSSNRACWNIECPRLKVPKSELRKCACCHLALYCSTDCQKMSWKPYGHRNRCHPATQASKSDHRDTRFSLFLTLRDYQAHKVTILLQQLAYIKRTGDTEFCVVMQYTGGRCAPAVVALASKAEIWESHPSAAWDANEGHKELHVVRFDGGGGQWNQSGEISLALRRSTSAVLQGLVALAREIPQGVDVTQLATAQPALFERVGELAGLDVVETYDVAASGQRWVYLREDTTPHRRRIKKTLPDMQLLHIINLLWGSSSSTTPQSPPLTSGYDAAPPTYQENTSGYDSGGIRSKYKAPDGRIKSTAGSVPACDLRDMFCDSWYLLAKAHKQEYLQLLKQVQELLWVVVDLSLGAESSDFLPQSVLYNLGNFARFVFAVLNLPEIVDKYQHRYFVPCDAASTSRGNSNSPRKV</sequence>
<keyword evidence="3" id="KW-0862">Zinc</keyword>
<evidence type="ECO:0000259" key="6">
    <source>
        <dbReference type="PROSITE" id="PS50865"/>
    </source>
</evidence>
<evidence type="ECO:0000256" key="4">
    <source>
        <dbReference type="PROSITE-ProRule" id="PRU00134"/>
    </source>
</evidence>
<feature type="compositionally biased region" description="Low complexity" evidence="5">
    <location>
        <begin position="704"/>
        <end position="715"/>
    </location>
</feature>
<evidence type="ECO:0000313" key="8">
    <source>
        <dbReference type="Proteomes" id="UP001362999"/>
    </source>
</evidence>
<keyword evidence="2 4" id="KW-0863">Zinc-finger</keyword>
<evidence type="ECO:0000256" key="1">
    <source>
        <dbReference type="ARBA" id="ARBA00022723"/>
    </source>
</evidence>
<dbReference type="SUPFAM" id="SSF144232">
    <property type="entry name" value="HIT/MYND zinc finger-like"/>
    <property type="match status" value="1"/>
</dbReference>
<accession>A0AAV9Z355</accession>
<evidence type="ECO:0000313" key="7">
    <source>
        <dbReference type="EMBL" id="KAK6969190.1"/>
    </source>
</evidence>
<gene>
    <name evidence="7" type="ORF">R3P38DRAFT_3504638</name>
</gene>
<reference evidence="7 8" key="1">
    <citation type="journal article" date="2024" name="J Genomics">
        <title>Draft genome sequencing and assembly of Favolaschia claudopus CIRM-BRFM 2984 isolated from oak limbs.</title>
        <authorList>
            <person name="Navarro D."/>
            <person name="Drula E."/>
            <person name="Chaduli D."/>
            <person name="Cazenave R."/>
            <person name="Ahrendt S."/>
            <person name="Wang J."/>
            <person name="Lipzen A."/>
            <person name="Daum C."/>
            <person name="Barry K."/>
            <person name="Grigoriev I.V."/>
            <person name="Favel A."/>
            <person name="Rosso M.N."/>
            <person name="Martin F."/>
        </authorList>
    </citation>
    <scope>NUCLEOTIDE SEQUENCE [LARGE SCALE GENOMIC DNA]</scope>
    <source>
        <strain evidence="7 8">CIRM-BRFM 2984</strain>
    </source>
</reference>